<gene>
    <name evidence="8" type="primary">pgaB</name>
    <name evidence="8" type="ORF">JAN5088_00006</name>
</gene>
<comment type="function">
    <text evidence="1">Is involved in generating a small heat-stable compound (Nod), an acylated oligomer of N-acetylglucosamine, that stimulates mitosis in various plant protoplasts.</text>
</comment>
<dbReference type="EMBL" id="CXPG01000005">
    <property type="protein sequence ID" value="CTQ31252.1"/>
    <property type="molecule type" value="Genomic_DNA"/>
</dbReference>
<comment type="similarity">
    <text evidence="3">Belongs to the polysaccharide deacetylase family.</text>
</comment>
<dbReference type="GO" id="GO:0005975">
    <property type="term" value="P:carbohydrate metabolic process"/>
    <property type="evidence" value="ECO:0007669"/>
    <property type="project" value="InterPro"/>
</dbReference>
<evidence type="ECO:0000313" key="9">
    <source>
        <dbReference type="Proteomes" id="UP000048908"/>
    </source>
</evidence>
<dbReference type="InterPro" id="IPR011330">
    <property type="entry name" value="Glyco_hydro/deAcase_b/a-brl"/>
</dbReference>
<feature type="domain" description="NodB homology" evidence="7">
    <location>
        <begin position="84"/>
        <end position="177"/>
    </location>
</feature>
<protein>
    <recommendedName>
        <fullName evidence="4">Chitooligosaccharide deacetylase</fullName>
    </recommendedName>
    <alternativeName>
        <fullName evidence="6">Nodulation protein B</fullName>
    </alternativeName>
</protein>
<reference evidence="8 9" key="1">
    <citation type="submission" date="2015-07" db="EMBL/GenBank/DDBJ databases">
        <authorList>
            <person name="Noorani M."/>
        </authorList>
    </citation>
    <scope>NUCLEOTIDE SEQUENCE [LARGE SCALE GENOMIC DNA]</scope>
    <source>
        <strain evidence="8 9">CECT 5088</strain>
    </source>
</reference>
<evidence type="ECO:0000256" key="1">
    <source>
        <dbReference type="ARBA" id="ARBA00003236"/>
    </source>
</evidence>
<evidence type="ECO:0000259" key="7">
    <source>
        <dbReference type="Pfam" id="PF01522"/>
    </source>
</evidence>
<dbReference type="InterPro" id="IPR051398">
    <property type="entry name" value="Polysacch_Deacetylase"/>
</dbReference>
<evidence type="ECO:0000256" key="4">
    <source>
        <dbReference type="ARBA" id="ARBA00020071"/>
    </source>
</evidence>
<dbReference type="SUPFAM" id="SSF88713">
    <property type="entry name" value="Glycoside hydrolase/deacetylase"/>
    <property type="match status" value="1"/>
</dbReference>
<dbReference type="InterPro" id="IPR002509">
    <property type="entry name" value="NODB_dom"/>
</dbReference>
<dbReference type="Pfam" id="PF01522">
    <property type="entry name" value="Polysacc_deac_1"/>
    <property type="match status" value="1"/>
</dbReference>
<dbReference type="OrthoDB" id="9782872at2"/>
<sequence>MKRLRKALGTAAEMGAEVASLTRGRYPGFVGARRPKALQGEIPVFVYHSIDAAEFEADLKFLAGNGYRTLDCDAFVEALAGRRPMPNRAVLLTIDDGRASVWSHGFPLLRRYGMTAVVFLIPGYIRDADGVRPTTDDRPEGLASADPDLMTWPEIAAMARSGLVDFQSHTLFHHKVPASDRVLGFVGPRDRTAPFDIPFATGDEPGEEDSALGYPLFETTSRMSGAPAFRPDAGLIADLRDAAGGRFDAPNWRDRLHGVVEERRKAGLPIGTAEAPDETHAAMRHSLAEARRIIEARLPGHRVRHLCLPYTLGSEAAVAAARETGHASTFWGLLPERRGNRAGDDPFRSVRLKSDYLRRLPGRGRRSMAAILLAKVLRRVSGRAVY</sequence>
<dbReference type="GO" id="GO:0016810">
    <property type="term" value="F:hydrolase activity, acting on carbon-nitrogen (but not peptide) bonds"/>
    <property type="evidence" value="ECO:0007669"/>
    <property type="project" value="InterPro"/>
</dbReference>
<accession>A0A0M6XKQ7</accession>
<dbReference type="STRING" id="282197.SAMN04488517_101747"/>
<evidence type="ECO:0000256" key="3">
    <source>
        <dbReference type="ARBA" id="ARBA00010973"/>
    </source>
</evidence>
<keyword evidence="8" id="KW-0378">Hydrolase</keyword>
<evidence type="ECO:0000256" key="6">
    <source>
        <dbReference type="ARBA" id="ARBA00032976"/>
    </source>
</evidence>
<evidence type="ECO:0000256" key="5">
    <source>
        <dbReference type="ARBA" id="ARBA00022729"/>
    </source>
</evidence>
<dbReference type="GO" id="GO:0005576">
    <property type="term" value="C:extracellular region"/>
    <property type="evidence" value="ECO:0007669"/>
    <property type="project" value="UniProtKB-SubCell"/>
</dbReference>
<organism evidence="8 9">
    <name type="scientific">Jannaschia rubra</name>
    <dbReference type="NCBI Taxonomy" id="282197"/>
    <lineage>
        <taxon>Bacteria</taxon>
        <taxon>Pseudomonadati</taxon>
        <taxon>Pseudomonadota</taxon>
        <taxon>Alphaproteobacteria</taxon>
        <taxon>Rhodobacterales</taxon>
        <taxon>Roseobacteraceae</taxon>
        <taxon>Jannaschia</taxon>
    </lineage>
</organism>
<dbReference type="RefSeq" id="WP_055680769.1">
    <property type="nucleotide sequence ID" value="NZ_CXPG01000005.1"/>
</dbReference>
<comment type="subcellular location">
    <subcellularLocation>
        <location evidence="2">Secreted</location>
    </subcellularLocation>
</comment>
<name>A0A0M6XKQ7_9RHOB</name>
<dbReference type="Proteomes" id="UP000048908">
    <property type="component" value="Unassembled WGS sequence"/>
</dbReference>
<dbReference type="PANTHER" id="PTHR34216">
    <property type="match status" value="1"/>
</dbReference>
<dbReference type="PANTHER" id="PTHR34216:SF3">
    <property type="entry name" value="POLY-BETA-1,6-N-ACETYL-D-GLUCOSAMINE N-DEACETYLASE"/>
    <property type="match status" value="1"/>
</dbReference>
<keyword evidence="9" id="KW-1185">Reference proteome</keyword>
<evidence type="ECO:0000313" key="8">
    <source>
        <dbReference type="EMBL" id="CTQ31252.1"/>
    </source>
</evidence>
<dbReference type="Gene3D" id="3.20.20.370">
    <property type="entry name" value="Glycoside hydrolase/deacetylase"/>
    <property type="match status" value="1"/>
</dbReference>
<evidence type="ECO:0000256" key="2">
    <source>
        <dbReference type="ARBA" id="ARBA00004613"/>
    </source>
</evidence>
<keyword evidence="5" id="KW-0732">Signal</keyword>
<proteinExistence type="inferred from homology"/>
<dbReference type="AlphaFoldDB" id="A0A0M6XKQ7"/>